<dbReference type="AlphaFoldDB" id="A0A932ZT35"/>
<evidence type="ECO:0000313" key="3">
    <source>
        <dbReference type="Proteomes" id="UP000752292"/>
    </source>
</evidence>
<dbReference type="Gene3D" id="2.60.260.20">
    <property type="entry name" value="Urease metallochaperone UreE, N-terminal domain"/>
    <property type="match status" value="1"/>
</dbReference>
<dbReference type="GO" id="GO:0051082">
    <property type="term" value="F:unfolded protein binding"/>
    <property type="evidence" value="ECO:0007669"/>
    <property type="project" value="InterPro"/>
</dbReference>
<dbReference type="PRINTS" id="PR00625">
    <property type="entry name" value="JDOMAIN"/>
</dbReference>
<dbReference type="Gene3D" id="2.10.230.10">
    <property type="entry name" value="Heat shock protein DnaJ, cysteine-rich domain"/>
    <property type="match status" value="1"/>
</dbReference>
<dbReference type="InterPro" id="IPR036869">
    <property type="entry name" value="J_dom_sf"/>
</dbReference>
<dbReference type="Gene3D" id="1.10.287.110">
    <property type="entry name" value="DnaJ domain"/>
    <property type="match status" value="1"/>
</dbReference>
<evidence type="ECO:0000259" key="1">
    <source>
        <dbReference type="PROSITE" id="PS50076"/>
    </source>
</evidence>
<dbReference type="Proteomes" id="UP000752292">
    <property type="component" value="Unassembled WGS sequence"/>
</dbReference>
<comment type="caution">
    <text evidence="2">The sequence shown here is derived from an EMBL/GenBank/DDBJ whole genome shotgun (WGS) entry which is preliminary data.</text>
</comment>
<dbReference type="EMBL" id="JACQRX010000254">
    <property type="protein sequence ID" value="MBI4251954.1"/>
    <property type="molecule type" value="Genomic_DNA"/>
</dbReference>
<organism evidence="2 3">
    <name type="scientific">Tectimicrobiota bacterium</name>
    <dbReference type="NCBI Taxonomy" id="2528274"/>
    <lineage>
        <taxon>Bacteria</taxon>
        <taxon>Pseudomonadati</taxon>
        <taxon>Nitrospinota/Tectimicrobiota group</taxon>
        <taxon>Candidatus Tectimicrobiota</taxon>
    </lineage>
</organism>
<dbReference type="SUPFAM" id="SSF49493">
    <property type="entry name" value="HSP40/DnaJ peptide-binding domain"/>
    <property type="match status" value="1"/>
</dbReference>
<dbReference type="PROSITE" id="PS50076">
    <property type="entry name" value="DNAJ_2"/>
    <property type="match status" value="1"/>
</dbReference>
<accession>A0A932ZT35</accession>
<dbReference type="InterPro" id="IPR001623">
    <property type="entry name" value="DnaJ_domain"/>
</dbReference>
<evidence type="ECO:0000313" key="2">
    <source>
        <dbReference type="EMBL" id="MBI4251954.1"/>
    </source>
</evidence>
<gene>
    <name evidence="2" type="ORF">HY618_05790</name>
</gene>
<sequence>MPVSPDRDSAGRQKALARLGLLTGAGKGEVRQAYRRLALLCHPDLHPGEPGMERRFRELSEAYCLLLTVGTGEPPAHPNPPPGLPARGGDLQYSLRLDFLQAARGGEFPVRFTRRRPCPACAGIEGQREGCGACGGGGEAAERALVRVRVPPGVA</sequence>
<dbReference type="InterPro" id="IPR008971">
    <property type="entry name" value="HSP40/DnaJ_pept-bd"/>
</dbReference>
<dbReference type="SUPFAM" id="SSF46565">
    <property type="entry name" value="Chaperone J-domain"/>
    <property type="match status" value="1"/>
</dbReference>
<name>A0A932ZT35_UNCTE</name>
<feature type="non-terminal residue" evidence="2">
    <location>
        <position position="155"/>
    </location>
</feature>
<dbReference type="PANTHER" id="PTHR43096">
    <property type="entry name" value="DNAJ HOMOLOG 1, MITOCHONDRIAL-RELATED"/>
    <property type="match status" value="1"/>
</dbReference>
<dbReference type="GO" id="GO:0042026">
    <property type="term" value="P:protein refolding"/>
    <property type="evidence" value="ECO:0007669"/>
    <property type="project" value="TreeGrafter"/>
</dbReference>
<dbReference type="PANTHER" id="PTHR43096:SF10">
    <property type="entry name" value="CHAPERONE PROTEIN DNAJ A6, CHLOROPLASTIC"/>
    <property type="match status" value="1"/>
</dbReference>
<feature type="domain" description="J" evidence="1">
    <location>
        <begin position="14"/>
        <end position="71"/>
    </location>
</feature>
<dbReference type="Pfam" id="PF00226">
    <property type="entry name" value="DnaJ"/>
    <property type="match status" value="1"/>
</dbReference>
<dbReference type="CDD" id="cd06257">
    <property type="entry name" value="DnaJ"/>
    <property type="match status" value="1"/>
</dbReference>
<protein>
    <submittedName>
        <fullName evidence="2">DnaJ domain-containing protein</fullName>
    </submittedName>
</protein>
<reference evidence="2" key="1">
    <citation type="submission" date="2020-07" db="EMBL/GenBank/DDBJ databases">
        <title>Huge and variable diversity of episymbiotic CPR bacteria and DPANN archaea in groundwater ecosystems.</title>
        <authorList>
            <person name="He C.Y."/>
            <person name="Keren R."/>
            <person name="Whittaker M."/>
            <person name="Farag I.F."/>
            <person name="Doudna J."/>
            <person name="Cate J.H.D."/>
            <person name="Banfield J.F."/>
        </authorList>
    </citation>
    <scope>NUCLEOTIDE SEQUENCE</scope>
    <source>
        <strain evidence="2">NC_groundwater_1370_Ag_S-0.2um_69_93</strain>
    </source>
</reference>
<proteinExistence type="predicted"/>
<dbReference type="SMART" id="SM00271">
    <property type="entry name" value="DnaJ"/>
    <property type="match status" value="1"/>
</dbReference>
<dbReference type="GO" id="GO:0005737">
    <property type="term" value="C:cytoplasm"/>
    <property type="evidence" value="ECO:0007669"/>
    <property type="project" value="TreeGrafter"/>
</dbReference>